<evidence type="ECO:0000256" key="10">
    <source>
        <dbReference type="ARBA" id="ARBA00023004"/>
    </source>
</evidence>
<evidence type="ECO:0000256" key="5">
    <source>
        <dbReference type="ARBA" id="ARBA00022023"/>
    </source>
</evidence>
<dbReference type="PROSITE" id="PS00764">
    <property type="entry name" value="ENDONUCLEASE_III_1"/>
    <property type="match status" value="1"/>
</dbReference>
<keyword evidence="16" id="KW-1185">Reference proteome</keyword>
<evidence type="ECO:0000256" key="7">
    <source>
        <dbReference type="ARBA" id="ARBA00022723"/>
    </source>
</evidence>
<evidence type="ECO:0000313" key="15">
    <source>
        <dbReference type="EMBL" id="SDC79237.1"/>
    </source>
</evidence>
<dbReference type="GO" id="GO:0006284">
    <property type="term" value="P:base-excision repair"/>
    <property type="evidence" value="ECO:0007669"/>
    <property type="project" value="InterPro"/>
</dbReference>
<keyword evidence="7" id="KW-0479">Metal-binding</keyword>
<dbReference type="AlphaFoldDB" id="A0A1G6PIJ1"/>
<dbReference type="InterPro" id="IPR003651">
    <property type="entry name" value="Endonuclease3_FeS-loop_motif"/>
</dbReference>
<dbReference type="PANTHER" id="PTHR42944:SF1">
    <property type="entry name" value="ADENINE DNA GLYCOSYLASE"/>
    <property type="match status" value="1"/>
</dbReference>
<dbReference type="STRING" id="1045774.SAMN05421872_10413"/>
<dbReference type="GO" id="GO:0032357">
    <property type="term" value="F:oxidized purine DNA binding"/>
    <property type="evidence" value="ECO:0007669"/>
    <property type="project" value="TreeGrafter"/>
</dbReference>
<dbReference type="InterPro" id="IPR011257">
    <property type="entry name" value="DNA_glycosylase"/>
</dbReference>
<keyword evidence="6" id="KW-0004">4Fe-4S</keyword>
<dbReference type="GO" id="GO:0046872">
    <property type="term" value="F:metal ion binding"/>
    <property type="evidence" value="ECO:0007669"/>
    <property type="project" value="UniProtKB-KW"/>
</dbReference>
<dbReference type="InterPro" id="IPR044298">
    <property type="entry name" value="MIG/MutY"/>
</dbReference>
<keyword evidence="10" id="KW-0408">Iron</keyword>
<gene>
    <name evidence="15" type="ORF">SAMN05421872_10413</name>
</gene>
<dbReference type="GO" id="GO:0035485">
    <property type="term" value="F:adenine/guanine mispair binding"/>
    <property type="evidence" value="ECO:0007669"/>
    <property type="project" value="TreeGrafter"/>
</dbReference>
<dbReference type="SMART" id="SM00478">
    <property type="entry name" value="ENDO3c"/>
    <property type="match status" value="1"/>
</dbReference>
<evidence type="ECO:0000256" key="9">
    <source>
        <dbReference type="ARBA" id="ARBA00022801"/>
    </source>
</evidence>
<accession>A0A1G6PIJ1</accession>
<dbReference type="Pfam" id="PF10576">
    <property type="entry name" value="EndIII_4Fe-2S"/>
    <property type="match status" value="1"/>
</dbReference>
<evidence type="ECO:0000259" key="14">
    <source>
        <dbReference type="SMART" id="SM00478"/>
    </source>
</evidence>
<dbReference type="Proteomes" id="UP000199034">
    <property type="component" value="Unassembled WGS sequence"/>
</dbReference>
<keyword evidence="12" id="KW-0234">DNA repair</keyword>
<dbReference type="Gene3D" id="1.10.1670.10">
    <property type="entry name" value="Helix-hairpin-Helix base-excision DNA repair enzymes (C-terminal)"/>
    <property type="match status" value="1"/>
</dbReference>
<proteinExistence type="inferred from homology"/>
<dbReference type="EMBL" id="FMZM01000004">
    <property type="protein sequence ID" value="SDC79237.1"/>
    <property type="molecule type" value="Genomic_DNA"/>
</dbReference>
<dbReference type="GO" id="GO:0000701">
    <property type="term" value="F:purine-specific mismatch base pair DNA N-glycosylase activity"/>
    <property type="evidence" value="ECO:0007669"/>
    <property type="project" value="UniProtKB-EC"/>
</dbReference>
<dbReference type="InterPro" id="IPR000445">
    <property type="entry name" value="HhH_motif"/>
</dbReference>
<evidence type="ECO:0000256" key="8">
    <source>
        <dbReference type="ARBA" id="ARBA00022763"/>
    </source>
</evidence>
<organism evidence="15 16">
    <name type="scientific">Nocardioides lianchengensis</name>
    <dbReference type="NCBI Taxonomy" id="1045774"/>
    <lineage>
        <taxon>Bacteria</taxon>
        <taxon>Bacillati</taxon>
        <taxon>Actinomycetota</taxon>
        <taxon>Actinomycetes</taxon>
        <taxon>Propionibacteriales</taxon>
        <taxon>Nocardioidaceae</taxon>
        <taxon>Nocardioides</taxon>
    </lineage>
</organism>
<dbReference type="Gene3D" id="1.10.340.30">
    <property type="entry name" value="Hypothetical protein, domain 2"/>
    <property type="match status" value="1"/>
</dbReference>
<dbReference type="InterPro" id="IPR004035">
    <property type="entry name" value="Endouclease-III_FeS-bd_BS"/>
</dbReference>
<evidence type="ECO:0000256" key="2">
    <source>
        <dbReference type="ARBA" id="ARBA00001966"/>
    </source>
</evidence>
<dbReference type="SUPFAM" id="SSF48150">
    <property type="entry name" value="DNA-glycosylase"/>
    <property type="match status" value="1"/>
</dbReference>
<evidence type="ECO:0000256" key="1">
    <source>
        <dbReference type="ARBA" id="ARBA00000843"/>
    </source>
</evidence>
<evidence type="ECO:0000256" key="13">
    <source>
        <dbReference type="ARBA" id="ARBA00023295"/>
    </source>
</evidence>
<evidence type="ECO:0000256" key="3">
    <source>
        <dbReference type="ARBA" id="ARBA00008343"/>
    </source>
</evidence>
<dbReference type="PROSITE" id="PS01155">
    <property type="entry name" value="ENDONUCLEASE_III_2"/>
    <property type="match status" value="1"/>
</dbReference>
<name>A0A1G6PIJ1_9ACTN</name>
<dbReference type="FunFam" id="1.10.340.30:FF:000003">
    <property type="entry name" value="A/G-specific adenine glycosylase"/>
    <property type="match status" value="1"/>
</dbReference>
<keyword evidence="9" id="KW-0378">Hydrolase</keyword>
<evidence type="ECO:0000256" key="12">
    <source>
        <dbReference type="ARBA" id="ARBA00023204"/>
    </source>
</evidence>
<dbReference type="SMART" id="SM00525">
    <property type="entry name" value="FES"/>
    <property type="match status" value="1"/>
</dbReference>
<evidence type="ECO:0000313" key="16">
    <source>
        <dbReference type="Proteomes" id="UP000199034"/>
    </source>
</evidence>
<dbReference type="Pfam" id="PF00633">
    <property type="entry name" value="HHH"/>
    <property type="match status" value="1"/>
</dbReference>
<protein>
    <recommendedName>
        <fullName evidence="5">Adenine DNA glycosylase</fullName>
        <ecNumber evidence="4">3.2.2.31</ecNumber>
    </recommendedName>
</protein>
<evidence type="ECO:0000256" key="11">
    <source>
        <dbReference type="ARBA" id="ARBA00023014"/>
    </source>
</evidence>
<dbReference type="Pfam" id="PF00730">
    <property type="entry name" value="HhH-GPD"/>
    <property type="match status" value="1"/>
</dbReference>
<dbReference type="EC" id="3.2.2.31" evidence="4"/>
<keyword evidence="8" id="KW-0227">DNA damage</keyword>
<dbReference type="InterPro" id="IPR004036">
    <property type="entry name" value="Endonuclease-III-like_CS2"/>
</dbReference>
<dbReference type="InterPro" id="IPR003265">
    <property type="entry name" value="HhH-GPD_domain"/>
</dbReference>
<dbReference type="GO" id="GO:0051539">
    <property type="term" value="F:4 iron, 4 sulfur cluster binding"/>
    <property type="evidence" value="ECO:0007669"/>
    <property type="project" value="UniProtKB-KW"/>
</dbReference>
<comment type="similarity">
    <text evidence="3">Belongs to the Nth/MutY family.</text>
</comment>
<reference evidence="15 16" key="1">
    <citation type="submission" date="2016-10" db="EMBL/GenBank/DDBJ databases">
        <authorList>
            <person name="de Groot N.N."/>
        </authorList>
    </citation>
    <scope>NUCLEOTIDE SEQUENCE [LARGE SCALE GENOMIC DNA]</scope>
    <source>
        <strain evidence="15 16">CGMCC 4.6858</strain>
    </source>
</reference>
<dbReference type="GO" id="GO:0034039">
    <property type="term" value="F:8-oxo-7,8-dihydroguanine DNA N-glycosylase activity"/>
    <property type="evidence" value="ECO:0007669"/>
    <property type="project" value="TreeGrafter"/>
</dbReference>
<keyword evidence="13" id="KW-0326">Glycosidase</keyword>
<comment type="cofactor">
    <cofactor evidence="2">
        <name>[4Fe-4S] cluster</name>
        <dbReference type="ChEBI" id="CHEBI:49883"/>
    </cofactor>
</comment>
<dbReference type="GO" id="GO:0006298">
    <property type="term" value="P:mismatch repair"/>
    <property type="evidence" value="ECO:0007669"/>
    <property type="project" value="TreeGrafter"/>
</dbReference>
<dbReference type="CDD" id="cd00056">
    <property type="entry name" value="ENDO3c"/>
    <property type="match status" value="1"/>
</dbReference>
<evidence type="ECO:0000256" key="6">
    <source>
        <dbReference type="ARBA" id="ARBA00022485"/>
    </source>
</evidence>
<comment type="catalytic activity">
    <reaction evidence="1">
        <text>Hydrolyzes free adenine bases from 7,8-dihydro-8-oxoguanine:adenine mismatched double-stranded DNA, leaving an apurinic site.</text>
        <dbReference type="EC" id="3.2.2.31"/>
    </reaction>
</comment>
<sequence length="291" mass="31653">MASMSDLHDPLLRWYDDHARELPWRGPQASAWSVMVSEFMLQQTPVARVLPVHEAWLARWPTPADLAAEPVGEAVRAWGRLGYPRRALRLHAAAVAIVADHGGEVPSSYDDLRALSGIGDYTAAAIATFAFGRRHVVLDTNVRRVLARVVQGVELPAPAVTKAEREVAAELLPLDEPTAATWSIALMELGALVCTATRPRCEACPVRDACAWRAAGHPPYDGPPRKVQTWAGTDRQCRGRLLAVLRDDPGPVHRSRLDAAWTEEAQRVRCLAGLVADGLVVPAGPDTYALP</sequence>
<feature type="domain" description="HhH-GPD" evidence="14">
    <location>
        <begin position="40"/>
        <end position="192"/>
    </location>
</feature>
<keyword evidence="11" id="KW-0411">Iron-sulfur</keyword>
<evidence type="ECO:0000256" key="4">
    <source>
        <dbReference type="ARBA" id="ARBA00012045"/>
    </source>
</evidence>
<dbReference type="PANTHER" id="PTHR42944">
    <property type="entry name" value="ADENINE DNA GLYCOSYLASE"/>
    <property type="match status" value="1"/>
</dbReference>
<dbReference type="InterPro" id="IPR023170">
    <property type="entry name" value="HhH_base_excis_C"/>
</dbReference>